<dbReference type="SUPFAM" id="SSF55729">
    <property type="entry name" value="Acyl-CoA N-acyltransferases (Nat)"/>
    <property type="match status" value="1"/>
</dbReference>
<keyword evidence="2" id="KW-0012">Acyltransferase</keyword>
<dbReference type="InterPro" id="IPR016181">
    <property type="entry name" value="Acyl_CoA_acyltransferase"/>
</dbReference>
<dbReference type="PROSITE" id="PS51671">
    <property type="entry name" value="ACT"/>
    <property type="match status" value="1"/>
</dbReference>
<dbReference type="SUPFAM" id="SSF55021">
    <property type="entry name" value="ACT-like"/>
    <property type="match status" value="1"/>
</dbReference>
<keyword evidence="1" id="KW-0808">Transferase</keyword>
<name>A0ABW8FES9_9ACTN</name>
<dbReference type="Pfam" id="PF00583">
    <property type="entry name" value="Acetyltransf_1"/>
    <property type="match status" value="1"/>
</dbReference>
<evidence type="ECO:0000256" key="1">
    <source>
        <dbReference type="ARBA" id="ARBA00022679"/>
    </source>
</evidence>
<dbReference type="RefSeq" id="WP_359634258.1">
    <property type="nucleotide sequence ID" value="NZ_JBEYEN010000007.1"/>
</dbReference>
<dbReference type="Proteomes" id="UP001617511">
    <property type="component" value="Unassembled WGS sequence"/>
</dbReference>
<organism evidence="6 7">
    <name type="scientific">Streptomyces iakyrus</name>
    <dbReference type="NCBI Taxonomy" id="68219"/>
    <lineage>
        <taxon>Bacteria</taxon>
        <taxon>Bacillati</taxon>
        <taxon>Actinomycetota</taxon>
        <taxon>Actinomycetes</taxon>
        <taxon>Kitasatosporales</taxon>
        <taxon>Streptomycetaceae</taxon>
        <taxon>Streptomyces</taxon>
    </lineage>
</organism>
<reference evidence="6 7" key="1">
    <citation type="submission" date="2024-10" db="EMBL/GenBank/DDBJ databases">
        <title>The Natural Products Discovery Center: Release of the First 8490 Sequenced Strains for Exploring Actinobacteria Biosynthetic Diversity.</title>
        <authorList>
            <person name="Kalkreuter E."/>
            <person name="Kautsar S.A."/>
            <person name="Yang D."/>
            <person name="Bader C.D."/>
            <person name="Teijaro C.N."/>
            <person name="Fluegel L."/>
            <person name="Davis C.M."/>
            <person name="Simpson J.R."/>
            <person name="Lauterbach L."/>
            <person name="Steele A.D."/>
            <person name="Gui C."/>
            <person name="Meng S."/>
            <person name="Li G."/>
            <person name="Viehrig K."/>
            <person name="Ye F."/>
            <person name="Su P."/>
            <person name="Kiefer A.F."/>
            <person name="Nichols A."/>
            <person name="Cepeda A.J."/>
            <person name="Yan W."/>
            <person name="Fan B."/>
            <person name="Jiang Y."/>
            <person name="Adhikari A."/>
            <person name="Zheng C.-J."/>
            <person name="Schuster L."/>
            <person name="Cowan T.M."/>
            <person name="Smanski M.J."/>
            <person name="Chevrette M.G."/>
            <person name="De Carvalho L.P.S."/>
            <person name="Shen B."/>
        </authorList>
    </citation>
    <scope>NUCLEOTIDE SEQUENCE [LARGE SCALE GENOMIC DNA]</scope>
    <source>
        <strain evidence="6 7">NPDC089932</strain>
    </source>
</reference>
<proteinExistence type="predicted"/>
<evidence type="ECO:0000256" key="2">
    <source>
        <dbReference type="ARBA" id="ARBA00023315"/>
    </source>
</evidence>
<gene>
    <name evidence="6" type="ORF">ACIP2Z_16555</name>
</gene>
<dbReference type="InterPro" id="IPR002912">
    <property type="entry name" value="ACT_dom"/>
</dbReference>
<dbReference type="Gene3D" id="3.30.70.260">
    <property type="match status" value="1"/>
</dbReference>
<feature type="region of interest" description="Disordered" evidence="3">
    <location>
        <begin position="33"/>
        <end position="52"/>
    </location>
</feature>
<dbReference type="InterPro" id="IPR045865">
    <property type="entry name" value="ACT-like_dom_sf"/>
</dbReference>
<feature type="domain" description="ACT" evidence="5">
    <location>
        <begin position="61"/>
        <end position="135"/>
    </location>
</feature>
<dbReference type="EMBL" id="JBIVGG010000007">
    <property type="protein sequence ID" value="MFJ4080561.1"/>
    <property type="molecule type" value="Genomic_DNA"/>
</dbReference>
<dbReference type="Gene3D" id="3.40.630.30">
    <property type="match status" value="1"/>
</dbReference>
<dbReference type="CDD" id="cd02116">
    <property type="entry name" value="ACT"/>
    <property type="match status" value="1"/>
</dbReference>
<evidence type="ECO:0000259" key="4">
    <source>
        <dbReference type="PROSITE" id="PS51186"/>
    </source>
</evidence>
<accession>A0ABW8FES9</accession>
<evidence type="ECO:0000313" key="6">
    <source>
        <dbReference type="EMBL" id="MFJ4080561.1"/>
    </source>
</evidence>
<dbReference type="InterPro" id="IPR050832">
    <property type="entry name" value="Bact_Acetyltransf"/>
</dbReference>
<protein>
    <submittedName>
        <fullName evidence="6">GNAT family N-acetyltransferase</fullName>
    </submittedName>
</protein>
<keyword evidence="7" id="KW-1185">Reference proteome</keyword>
<evidence type="ECO:0000313" key="7">
    <source>
        <dbReference type="Proteomes" id="UP001617511"/>
    </source>
</evidence>
<dbReference type="PROSITE" id="PS51186">
    <property type="entry name" value="GNAT"/>
    <property type="match status" value="1"/>
</dbReference>
<dbReference type="CDD" id="cd04301">
    <property type="entry name" value="NAT_SF"/>
    <property type="match status" value="1"/>
</dbReference>
<dbReference type="InterPro" id="IPR000182">
    <property type="entry name" value="GNAT_dom"/>
</dbReference>
<comment type="caution">
    <text evidence="6">The sequence shown here is derived from an EMBL/GenBank/DDBJ whole genome shotgun (WGS) entry which is preliminary data.</text>
</comment>
<dbReference type="PANTHER" id="PTHR43877">
    <property type="entry name" value="AMINOALKYLPHOSPHONATE N-ACETYLTRANSFERASE-RELATED-RELATED"/>
    <property type="match status" value="1"/>
</dbReference>
<evidence type="ECO:0000259" key="5">
    <source>
        <dbReference type="PROSITE" id="PS51671"/>
    </source>
</evidence>
<sequence>MTREVTHRTQHDDNCRPATSWRRVTAAFHAWRTRRQEHAPPTSDTGSPAPEAVPGANTLWRMRTTVQDEPGSLATLCGALAGQRVDILSLQTHPLAEGTVDEFLLRGPADLPASAITTAVESAGGADTWIERADAHDLVDAPTRVLGLAARTALDAAELPLALRQLLGRCTIRSQPAPAGGGRAPGGLPVEGALDDTVMRLRAPEGGVITVERPYLPFTPTEFARARALVELDARLGPRLPHGRDVLTLAEGSDITVRRADTRDLEAARAMHERCSDRTLKLRYHGPVGDADRYLNHLLSPRYGRTLAVQTASGRLVGLGHLLWDGDETEVALLVEDTWQRRGVGAELLRRLVGMAVDAGCSSVYAVTQASNTGMVAAMRGLGLPLDYQVEEGTLVITARLGQPVASAAGELGSASAP</sequence>
<feature type="domain" description="N-acetyltransferase" evidence="4">
    <location>
        <begin position="255"/>
        <end position="406"/>
    </location>
</feature>
<evidence type="ECO:0000256" key="3">
    <source>
        <dbReference type="SAM" id="MobiDB-lite"/>
    </source>
</evidence>